<accession>A0A7I8BR48</accession>
<protein>
    <submittedName>
        <fullName evidence="2">Uncharacterized protein</fullName>
    </submittedName>
</protein>
<dbReference type="Proteomes" id="UP000510888">
    <property type="component" value="Chromosome 2"/>
</dbReference>
<feature type="compositionally biased region" description="Basic and acidic residues" evidence="1">
    <location>
        <begin position="1"/>
        <end position="15"/>
    </location>
</feature>
<sequence length="105" mass="11147">MDYYKDRNDPTKRIATDTPAAPAQAAAAKAAPPKKTTILRRLLSPHELATLLLLLHAPMAAFAKPEIPTLQEAGLVETIGSDAGESHIRLTPEGNAILRGLGVSK</sequence>
<evidence type="ECO:0000313" key="2">
    <source>
        <dbReference type="EMBL" id="BCF91164.1"/>
    </source>
</evidence>
<evidence type="ECO:0000313" key="3">
    <source>
        <dbReference type="Proteomes" id="UP000510888"/>
    </source>
</evidence>
<dbReference type="KEGG" id="plad:PPGU16_42310"/>
<name>A0A7I8BR48_9BURK</name>
<evidence type="ECO:0000256" key="1">
    <source>
        <dbReference type="SAM" id="MobiDB-lite"/>
    </source>
</evidence>
<feature type="region of interest" description="Disordered" evidence="1">
    <location>
        <begin position="1"/>
        <end position="33"/>
    </location>
</feature>
<organism evidence="2 3">
    <name type="scientific">Paraburkholderia largidicola</name>
    <dbReference type="NCBI Taxonomy" id="3014751"/>
    <lineage>
        <taxon>Bacteria</taxon>
        <taxon>Pseudomonadati</taxon>
        <taxon>Pseudomonadota</taxon>
        <taxon>Betaproteobacteria</taxon>
        <taxon>Burkholderiales</taxon>
        <taxon>Burkholderiaceae</taxon>
        <taxon>Paraburkholderia</taxon>
    </lineage>
</organism>
<feature type="compositionally biased region" description="Low complexity" evidence="1">
    <location>
        <begin position="16"/>
        <end position="33"/>
    </location>
</feature>
<dbReference type="AlphaFoldDB" id="A0A7I8BR48"/>
<gene>
    <name evidence="2" type="ORF">PPGU16_42310</name>
</gene>
<reference evidence="2 3" key="1">
    <citation type="journal article" date="2020" name="Genes (Basel)">
        <title>Genomic Comparison of Insect Gut Symbionts from Divergent Burkholderia Subclades.</title>
        <authorList>
            <person name="Takeshita K."/>
            <person name="Kikuchi Y."/>
        </authorList>
    </citation>
    <scope>NUCLEOTIDE SEQUENCE [LARGE SCALE GENOMIC DNA]</scope>
    <source>
        <strain evidence="2 3">PGU16</strain>
    </source>
</reference>
<dbReference type="EMBL" id="AP023175">
    <property type="protein sequence ID" value="BCF91164.1"/>
    <property type="molecule type" value="Genomic_DNA"/>
</dbReference>
<proteinExistence type="predicted"/>
<dbReference type="RefSeq" id="WP_224028108.1">
    <property type="nucleotide sequence ID" value="NZ_AP023175.1"/>
</dbReference>
<keyword evidence="3" id="KW-1185">Reference proteome</keyword>